<evidence type="ECO:0000256" key="1">
    <source>
        <dbReference type="ARBA" id="ARBA00010641"/>
    </source>
</evidence>
<evidence type="ECO:0000256" key="3">
    <source>
        <dbReference type="ARBA" id="ARBA00023082"/>
    </source>
</evidence>
<dbReference type="Pfam" id="PF04542">
    <property type="entry name" value="Sigma70_r2"/>
    <property type="match status" value="1"/>
</dbReference>
<dbReference type="Pfam" id="PF08281">
    <property type="entry name" value="Sigma70_r4_2"/>
    <property type="match status" value="1"/>
</dbReference>
<dbReference type="InterPro" id="IPR013249">
    <property type="entry name" value="RNA_pol_sigma70_r4_t2"/>
</dbReference>
<proteinExistence type="inferred from homology"/>
<evidence type="ECO:0000259" key="6">
    <source>
        <dbReference type="Pfam" id="PF08281"/>
    </source>
</evidence>
<keyword evidence="8" id="KW-1185">Reference proteome</keyword>
<dbReference type="NCBIfam" id="TIGR02937">
    <property type="entry name" value="sigma70-ECF"/>
    <property type="match status" value="1"/>
</dbReference>
<dbReference type="Gene3D" id="1.10.1740.10">
    <property type="match status" value="1"/>
</dbReference>
<evidence type="ECO:0000313" key="7">
    <source>
        <dbReference type="EMBL" id="MRH42501.1"/>
    </source>
</evidence>
<keyword evidence="3" id="KW-0731">Sigma factor</keyword>
<feature type="domain" description="RNA polymerase sigma factor 70 region 4 type 2" evidence="6">
    <location>
        <begin position="125"/>
        <end position="177"/>
    </location>
</feature>
<name>A0A6A8DFE9_9BACI</name>
<dbReference type="PANTHER" id="PTHR43133:SF51">
    <property type="entry name" value="RNA POLYMERASE SIGMA FACTOR"/>
    <property type="match status" value="1"/>
</dbReference>
<dbReference type="CDD" id="cd06171">
    <property type="entry name" value="Sigma70_r4"/>
    <property type="match status" value="1"/>
</dbReference>
<keyword evidence="4" id="KW-0804">Transcription</keyword>
<evidence type="ECO:0000313" key="8">
    <source>
        <dbReference type="Proteomes" id="UP000799092"/>
    </source>
</evidence>
<dbReference type="EMBL" id="WJNG01000005">
    <property type="protein sequence ID" value="MRH42501.1"/>
    <property type="molecule type" value="Genomic_DNA"/>
</dbReference>
<dbReference type="SUPFAM" id="SSF88659">
    <property type="entry name" value="Sigma3 and sigma4 domains of RNA polymerase sigma factors"/>
    <property type="match status" value="1"/>
</dbReference>
<organism evidence="7 8">
    <name type="scientific">Aquibacillus halophilus</name>
    <dbReference type="NCBI Taxonomy" id="930132"/>
    <lineage>
        <taxon>Bacteria</taxon>
        <taxon>Bacillati</taxon>
        <taxon>Bacillota</taxon>
        <taxon>Bacilli</taxon>
        <taxon>Bacillales</taxon>
        <taxon>Bacillaceae</taxon>
        <taxon>Aquibacillus</taxon>
    </lineage>
</organism>
<dbReference type="InterPro" id="IPR013324">
    <property type="entry name" value="RNA_pol_sigma_r3/r4-like"/>
</dbReference>
<comment type="caution">
    <text evidence="7">The sequence shown here is derived from an EMBL/GenBank/DDBJ whole genome shotgun (WGS) entry which is preliminary data.</text>
</comment>
<dbReference type="SUPFAM" id="SSF88946">
    <property type="entry name" value="Sigma2 domain of RNA polymerase sigma factors"/>
    <property type="match status" value="1"/>
</dbReference>
<dbReference type="InterPro" id="IPR036388">
    <property type="entry name" value="WH-like_DNA-bd_sf"/>
</dbReference>
<accession>A0A6A8DFE9</accession>
<comment type="similarity">
    <text evidence="1">Belongs to the sigma-70 factor family. ECF subfamily.</text>
</comment>
<keyword evidence="2" id="KW-0805">Transcription regulation</keyword>
<evidence type="ECO:0000256" key="4">
    <source>
        <dbReference type="ARBA" id="ARBA00023163"/>
    </source>
</evidence>
<reference evidence="7" key="1">
    <citation type="submission" date="2019-11" db="EMBL/GenBank/DDBJ databases">
        <authorList>
            <person name="Li J."/>
        </authorList>
    </citation>
    <scope>NUCLEOTIDE SEQUENCE</scope>
    <source>
        <strain evidence="7">B6B</strain>
    </source>
</reference>
<dbReference type="GO" id="GO:0006352">
    <property type="term" value="P:DNA-templated transcription initiation"/>
    <property type="evidence" value="ECO:0007669"/>
    <property type="project" value="InterPro"/>
</dbReference>
<dbReference type="InterPro" id="IPR013325">
    <property type="entry name" value="RNA_pol_sigma_r2"/>
</dbReference>
<protein>
    <submittedName>
        <fullName evidence="7">Sigma-70 family RNA polymerase sigma factor</fullName>
    </submittedName>
</protein>
<evidence type="ECO:0000259" key="5">
    <source>
        <dbReference type="Pfam" id="PF04542"/>
    </source>
</evidence>
<dbReference type="Gene3D" id="1.10.10.10">
    <property type="entry name" value="Winged helix-like DNA-binding domain superfamily/Winged helix DNA-binding domain"/>
    <property type="match status" value="1"/>
</dbReference>
<dbReference type="PANTHER" id="PTHR43133">
    <property type="entry name" value="RNA POLYMERASE ECF-TYPE SIGMA FACTO"/>
    <property type="match status" value="1"/>
</dbReference>
<dbReference type="InterPro" id="IPR007627">
    <property type="entry name" value="RNA_pol_sigma70_r2"/>
</dbReference>
<dbReference type="GO" id="GO:0016987">
    <property type="term" value="F:sigma factor activity"/>
    <property type="evidence" value="ECO:0007669"/>
    <property type="project" value="UniProtKB-KW"/>
</dbReference>
<dbReference type="InterPro" id="IPR014284">
    <property type="entry name" value="RNA_pol_sigma-70_dom"/>
</dbReference>
<feature type="domain" description="RNA polymerase sigma-70 region 2" evidence="5">
    <location>
        <begin position="27"/>
        <end position="93"/>
    </location>
</feature>
<dbReference type="AlphaFoldDB" id="A0A6A8DFE9"/>
<dbReference type="Proteomes" id="UP000799092">
    <property type="component" value="Unassembled WGS sequence"/>
</dbReference>
<dbReference type="RefSeq" id="WP_153736144.1">
    <property type="nucleotide sequence ID" value="NZ_WJNG01000005.1"/>
</dbReference>
<gene>
    <name evidence="7" type="ORF">GH741_07360</name>
</gene>
<dbReference type="OrthoDB" id="9794508at2"/>
<evidence type="ECO:0000256" key="2">
    <source>
        <dbReference type="ARBA" id="ARBA00023015"/>
    </source>
</evidence>
<dbReference type="GO" id="GO:0003677">
    <property type="term" value="F:DNA binding"/>
    <property type="evidence" value="ECO:0007669"/>
    <property type="project" value="InterPro"/>
</dbReference>
<dbReference type="InterPro" id="IPR039425">
    <property type="entry name" value="RNA_pol_sigma-70-like"/>
</dbReference>
<sequence>MNTEQLNKSIFLTRFDQRINEQKVNELYIKYQNKVYTIALSYVKDNYLAEDLAHEILVKCYLTRKKFNGDCSFHSWIYRIAINHCIDFLRRSYRHRDLLHEDLELLNDRNVCTTESEVLTIFDKEELRNKLRLLPSKYEEVIMLYYFKDLSLKEIEHHLNIKLSTIKTRLFRAKRMLREMY</sequence>